<dbReference type="EC" id="3.1.4.4" evidence="7"/>
<keyword evidence="6" id="KW-0443">Lipid metabolism</keyword>
<dbReference type="RefSeq" id="XP_022105986.1">
    <property type="nucleotide sequence ID" value="XM_022250294.1"/>
</dbReference>
<dbReference type="PIRSF" id="PIRSF009376">
    <property type="entry name" value="Phospholipase_D_euk"/>
    <property type="match status" value="1"/>
</dbReference>
<dbReference type="RefSeq" id="XP_022105985.1">
    <property type="nucleotide sequence ID" value="XM_022250293.1"/>
</dbReference>
<organism evidence="11 13">
    <name type="scientific">Acanthaster planci</name>
    <name type="common">Crown-of-thorns starfish</name>
    <dbReference type="NCBI Taxonomy" id="133434"/>
    <lineage>
        <taxon>Eukaryota</taxon>
        <taxon>Metazoa</taxon>
        <taxon>Echinodermata</taxon>
        <taxon>Eleutherozoa</taxon>
        <taxon>Asterozoa</taxon>
        <taxon>Asteroidea</taxon>
        <taxon>Valvatacea</taxon>
        <taxon>Valvatida</taxon>
        <taxon>Acanthasteridae</taxon>
        <taxon>Acanthaster</taxon>
    </lineage>
</organism>
<accession>A0A8B7ZM69</accession>
<dbReference type="Pfam" id="PF00614">
    <property type="entry name" value="PLDc"/>
    <property type="match status" value="1"/>
</dbReference>
<dbReference type="SMART" id="SM00155">
    <property type="entry name" value="PLDc"/>
    <property type="match status" value="2"/>
</dbReference>
<feature type="region of interest" description="Disordered" evidence="8">
    <location>
        <begin position="136"/>
        <end position="230"/>
    </location>
</feature>
<dbReference type="GO" id="GO:0035556">
    <property type="term" value="P:intracellular signal transduction"/>
    <property type="evidence" value="ECO:0007669"/>
    <property type="project" value="InterPro"/>
</dbReference>
<dbReference type="GO" id="GO:0009395">
    <property type="term" value="P:phospholipid catabolic process"/>
    <property type="evidence" value="ECO:0007669"/>
    <property type="project" value="TreeGrafter"/>
</dbReference>
<dbReference type="SUPFAM" id="SSF64268">
    <property type="entry name" value="PX domain"/>
    <property type="match status" value="1"/>
</dbReference>
<dbReference type="InterPro" id="IPR001683">
    <property type="entry name" value="PX_dom"/>
</dbReference>
<keyword evidence="5 7" id="KW-0442">Lipid degradation</keyword>
<dbReference type="Gene3D" id="3.30.1520.10">
    <property type="entry name" value="Phox-like domain"/>
    <property type="match status" value="1"/>
</dbReference>
<evidence type="ECO:0000256" key="6">
    <source>
        <dbReference type="ARBA" id="ARBA00023098"/>
    </source>
</evidence>
<dbReference type="PANTHER" id="PTHR18896">
    <property type="entry name" value="PHOSPHOLIPASE D"/>
    <property type="match status" value="1"/>
</dbReference>
<evidence type="ECO:0000259" key="10">
    <source>
        <dbReference type="PROSITE" id="PS50195"/>
    </source>
</evidence>
<feature type="compositionally biased region" description="Pro residues" evidence="8">
    <location>
        <begin position="848"/>
        <end position="859"/>
    </location>
</feature>
<dbReference type="GO" id="GO:0006654">
    <property type="term" value="P:phosphatidic acid biosynthetic process"/>
    <property type="evidence" value="ECO:0007669"/>
    <property type="project" value="InterPro"/>
</dbReference>
<dbReference type="CDD" id="cd09138">
    <property type="entry name" value="PLDc_vPLD1_2_yPLD_like_1"/>
    <property type="match status" value="1"/>
</dbReference>
<reference evidence="12 13" key="1">
    <citation type="submission" date="2025-04" db="UniProtKB">
        <authorList>
            <consortium name="RefSeq"/>
        </authorList>
    </citation>
    <scope>IDENTIFICATION</scope>
</reference>
<proteinExistence type="inferred from homology"/>
<evidence type="ECO:0000256" key="2">
    <source>
        <dbReference type="ARBA" id="ARBA00008664"/>
    </source>
</evidence>
<dbReference type="RefSeq" id="XP_022105987.1">
    <property type="nucleotide sequence ID" value="XM_022250295.1"/>
</dbReference>
<gene>
    <name evidence="12 13 14 15 16" type="primary">LOC110987506</name>
</gene>
<feature type="domain" description="PLD phosphodiesterase" evidence="9">
    <location>
        <begin position="1157"/>
        <end position="1184"/>
    </location>
</feature>
<dbReference type="PROSITE" id="PS50035">
    <property type="entry name" value="PLD"/>
    <property type="match status" value="2"/>
</dbReference>
<dbReference type="OrthoDB" id="14911at2759"/>
<keyword evidence="3" id="KW-0677">Repeat</keyword>
<dbReference type="KEGG" id="aplc:110987506"/>
<dbReference type="SUPFAM" id="SSF56024">
    <property type="entry name" value="Phospholipase D/nuclease"/>
    <property type="match status" value="2"/>
</dbReference>
<dbReference type="Gene3D" id="3.30.870.10">
    <property type="entry name" value="Endonuclease Chain A"/>
    <property type="match status" value="2"/>
</dbReference>
<dbReference type="InterPro" id="IPR036871">
    <property type="entry name" value="PX_dom_sf"/>
</dbReference>
<evidence type="ECO:0000256" key="5">
    <source>
        <dbReference type="ARBA" id="ARBA00022963"/>
    </source>
</evidence>
<dbReference type="RefSeq" id="XP_022105984.1">
    <property type="nucleotide sequence ID" value="XM_022250292.1"/>
</dbReference>
<dbReference type="CDD" id="cd01254">
    <property type="entry name" value="PH_PLD"/>
    <property type="match status" value="1"/>
</dbReference>
<comment type="catalytic activity">
    <reaction evidence="1 7">
        <text>a 1,2-diacyl-sn-glycero-3-phosphocholine + H2O = a 1,2-diacyl-sn-glycero-3-phosphate + choline + H(+)</text>
        <dbReference type="Rhea" id="RHEA:14445"/>
        <dbReference type="ChEBI" id="CHEBI:15354"/>
        <dbReference type="ChEBI" id="CHEBI:15377"/>
        <dbReference type="ChEBI" id="CHEBI:15378"/>
        <dbReference type="ChEBI" id="CHEBI:57643"/>
        <dbReference type="ChEBI" id="CHEBI:58608"/>
        <dbReference type="EC" id="3.1.4.4"/>
    </reaction>
</comment>
<dbReference type="GO" id="GO:0004630">
    <property type="term" value="F:phospholipase D activity"/>
    <property type="evidence" value="ECO:0007669"/>
    <property type="project" value="UniProtKB-UniRule"/>
</dbReference>
<feature type="compositionally biased region" description="Polar residues" evidence="8">
    <location>
        <begin position="291"/>
        <end position="300"/>
    </location>
</feature>
<sequence length="1341" mass="152194">MDQDAEPMISANDSVDMLDVDDNYIANYGTFGIDENEGDDYSRDDSGKAHEGEDTDDETQKLVVTGKRGRKRGDSGASLKRGMVIDANSQRDEENVITNGANMEAELEDNQHIEAKTDEDENAGKRDKIVEVMGGALTGDVDDGEIELKVVEDDGEATGEDGDKRQEEKEERHDYAEDSDDVRTCEPENVTMETVISDEDRETDPSTMSAVSEEQEDQTDAAPKRSSQTLAISISMVKMMKATEPSSEGVQKPIPPEQIVLQQLKKEKDSSSCYDDGACKDTEMERVRAYSKNQGHQSISRPKDFHRSGSLFSDPSGRESQALEWEWIEEPDLQDDTDSPDIHMRSFASVHSEPKGFREVGRGVFLPHQKLEVTVVDCGRSSSSQFINPNLYFIEVKHGTCIWTIQRRSNDFLKLHEEMLLYKARLAIPIGDRGHLQRRRTFKANRDRDLAHFPRTPDAFVRAQQLPKRMHQYEVYLKSLVRNPLYRNHPQTLEFLEVSHLSFVDELGPKGKEGWIQKRSGGHRVPITRCCPCLVCTDCTSVAAHYSKRWLVTKDSFVAYVRPSDGHIRAVMLADADFDAKWGIEETNLNTGLIISNQYRKLLVKCDSVQMARHWMVEIMEMISKSEYTEERRFSAFGPERTDTYARWFVDGSKYFDALADAMEGAEQEIFITDWWLNAEIYLKRPAVEGPHWRLDNILRRKAASGVKIFILLYKEVDVALDLGSKHTKHVLMDLHPNIKVMRHPDHNPGQVILWAHHEKLVVVDQKVAFVGGLDICYGRWDDFKHRLADTGSALVANKNASLPRQQMDLFMKPPNIDPDPTPGPKVHIKSNEVDYVGDDSDDDIDGRPPPSPRTPTSPEPEDEGGYFRRPRLKSATAYLMNPIRRLRQEETQTSVDENLDKLGLSGTPKLWIGKDYCNFIAKDVLAPEESLQDSVDRMKTPRMPWHDIGTCLYGRVAADVARHFIQRWNFTKKEKAERLNHYPLLLPKSTSSIEVKEEHKTNSVPCNCQLLRSASKWSVGVKHTEDSIQKAYIKLIGEAKHYIYIENQFFITLPDSEVTNGIAQALYQRILRAYEERETFRVYVFLPLLPAFQGDVGEAGGGAIHAILHWEYQSICRGSKSLIGRLMKAGVSDVREYITFYGLRTHDTLNGELVTELVYIHSKLMIVDDRAFICGSANINDRSLLGKRDSELAVLVEDTEMIPSRMNGEEYMAGKLAFGLREWLFKEHLGVLQGHGEIDMTDPVSDSFYKGVVMKLASDNTVIFELVFRCLPSNSVTSSAVLQEFKKVTPLCKTDPKAALRLLKDIHGYITWIPLDFLKDENLQPKLTSQEGIAPTKLWT</sequence>
<feature type="compositionally biased region" description="Acidic residues" evidence="8">
    <location>
        <begin position="836"/>
        <end position="845"/>
    </location>
</feature>
<evidence type="ECO:0000256" key="7">
    <source>
        <dbReference type="PIRNR" id="PIRNR009376"/>
    </source>
</evidence>
<dbReference type="Pfam" id="PF13091">
    <property type="entry name" value="PLDc_2"/>
    <property type="match status" value="1"/>
</dbReference>
<evidence type="ECO:0000313" key="16">
    <source>
        <dbReference type="RefSeq" id="XP_022105988.1"/>
    </source>
</evidence>
<dbReference type="InterPro" id="IPR025202">
    <property type="entry name" value="PLD-like_dom"/>
</dbReference>
<evidence type="ECO:0000313" key="11">
    <source>
        <dbReference type="Proteomes" id="UP000694845"/>
    </source>
</evidence>
<dbReference type="RefSeq" id="XP_022105988.1">
    <property type="nucleotide sequence ID" value="XM_022250296.1"/>
</dbReference>
<dbReference type="InterPro" id="IPR016555">
    <property type="entry name" value="PLipase_D_euk"/>
</dbReference>
<dbReference type="InterPro" id="IPR001736">
    <property type="entry name" value="PLipase_D/transphosphatidylase"/>
</dbReference>
<dbReference type="GO" id="GO:0035091">
    <property type="term" value="F:phosphatidylinositol binding"/>
    <property type="evidence" value="ECO:0007669"/>
    <property type="project" value="InterPro"/>
</dbReference>
<feature type="region of interest" description="Disordered" evidence="8">
    <location>
        <begin position="810"/>
        <end position="869"/>
    </location>
</feature>
<evidence type="ECO:0000313" key="12">
    <source>
        <dbReference type="RefSeq" id="XP_022105984.1"/>
    </source>
</evidence>
<dbReference type="InterPro" id="IPR015679">
    <property type="entry name" value="PLipase_D_fam"/>
</dbReference>
<dbReference type="PROSITE" id="PS50195">
    <property type="entry name" value="PX"/>
    <property type="match status" value="1"/>
</dbReference>
<comment type="similarity">
    <text evidence="2 7">Belongs to the phospholipase D family.</text>
</comment>
<evidence type="ECO:0000256" key="4">
    <source>
        <dbReference type="ARBA" id="ARBA00022801"/>
    </source>
</evidence>
<evidence type="ECO:0000313" key="14">
    <source>
        <dbReference type="RefSeq" id="XP_022105986.1"/>
    </source>
</evidence>
<feature type="region of interest" description="Disordered" evidence="8">
    <location>
        <begin position="29"/>
        <end position="95"/>
    </location>
</feature>
<dbReference type="SMART" id="SM00312">
    <property type="entry name" value="PX"/>
    <property type="match status" value="1"/>
</dbReference>
<evidence type="ECO:0000256" key="8">
    <source>
        <dbReference type="SAM" id="MobiDB-lite"/>
    </source>
</evidence>
<feature type="region of interest" description="Disordered" evidence="8">
    <location>
        <begin position="291"/>
        <end position="317"/>
    </location>
</feature>
<evidence type="ECO:0000313" key="15">
    <source>
        <dbReference type="RefSeq" id="XP_022105987.1"/>
    </source>
</evidence>
<evidence type="ECO:0000256" key="1">
    <source>
        <dbReference type="ARBA" id="ARBA00000798"/>
    </source>
</evidence>
<dbReference type="OMA" id="EPQNYIS"/>
<keyword evidence="4 7" id="KW-0378">Hydrolase</keyword>
<dbReference type="GeneID" id="110987506"/>
<protein>
    <recommendedName>
        <fullName evidence="7">Phospholipase</fullName>
        <ecNumber evidence="7">3.1.4.4</ecNumber>
    </recommendedName>
</protein>
<dbReference type="CDD" id="cd09141">
    <property type="entry name" value="PLDc_vPLD1_2_yPLD_like_2"/>
    <property type="match status" value="1"/>
</dbReference>
<feature type="domain" description="PLD phosphodiesterase" evidence="9">
    <location>
        <begin position="753"/>
        <end position="780"/>
    </location>
</feature>
<dbReference type="FunFam" id="3.30.870.10:FF:000011">
    <property type="entry name" value="Phospholipase"/>
    <property type="match status" value="1"/>
</dbReference>
<dbReference type="GO" id="GO:0060627">
    <property type="term" value="P:regulation of vesicle-mediated transport"/>
    <property type="evidence" value="ECO:0007669"/>
    <property type="project" value="TreeGrafter"/>
</dbReference>
<feature type="compositionally biased region" description="Basic and acidic residues" evidence="8">
    <location>
        <begin position="40"/>
        <end position="52"/>
    </location>
</feature>
<feature type="domain" description="PX" evidence="10">
    <location>
        <begin position="370"/>
        <end position="503"/>
    </location>
</feature>
<name>A0A8B7ZM69_ACAPL</name>
<feature type="compositionally biased region" description="Basic and acidic residues" evidence="8">
    <location>
        <begin position="161"/>
        <end position="186"/>
    </location>
</feature>
<evidence type="ECO:0000259" key="9">
    <source>
        <dbReference type="PROSITE" id="PS50035"/>
    </source>
</evidence>
<keyword evidence="11" id="KW-1185">Reference proteome</keyword>
<dbReference type="Proteomes" id="UP000694845">
    <property type="component" value="Unplaced"/>
</dbReference>
<dbReference type="Pfam" id="PF00787">
    <property type="entry name" value="PX"/>
    <property type="match status" value="1"/>
</dbReference>
<evidence type="ECO:0000313" key="13">
    <source>
        <dbReference type="RefSeq" id="XP_022105985.1"/>
    </source>
</evidence>
<dbReference type="PANTHER" id="PTHR18896:SF76">
    <property type="entry name" value="PHOSPHOLIPASE"/>
    <property type="match status" value="1"/>
</dbReference>
<evidence type="ECO:0000256" key="3">
    <source>
        <dbReference type="ARBA" id="ARBA00022737"/>
    </source>
</evidence>